<keyword evidence="3" id="KW-1185">Reference proteome</keyword>
<dbReference type="EMBL" id="JAULSC010000015">
    <property type="protein sequence ID" value="MDO3396868.1"/>
    <property type="molecule type" value="Genomic_DNA"/>
</dbReference>
<dbReference type="RefSeq" id="WP_302709060.1">
    <property type="nucleotide sequence ID" value="NZ_JAULSC010000015.1"/>
</dbReference>
<organism evidence="2 3">
    <name type="scientific">Nocardioides cremeus</name>
    <dbReference type="NCBI Taxonomy" id="3058044"/>
    <lineage>
        <taxon>Bacteria</taxon>
        <taxon>Bacillati</taxon>
        <taxon>Actinomycetota</taxon>
        <taxon>Actinomycetes</taxon>
        <taxon>Propionibacteriales</taxon>
        <taxon>Nocardioidaceae</taxon>
        <taxon>Nocardioides</taxon>
    </lineage>
</organism>
<sequence>MLTTLTLIALALVAWAALSLVAGIVVGSLLRRGQPPADVRRHPAPPRLVQSAA</sequence>
<evidence type="ECO:0000256" key="1">
    <source>
        <dbReference type="SAM" id="MobiDB-lite"/>
    </source>
</evidence>
<protein>
    <submittedName>
        <fullName evidence="2">Uncharacterized protein</fullName>
    </submittedName>
</protein>
<evidence type="ECO:0000313" key="2">
    <source>
        <dbReference type="EMBL" id="MDO3396868.1"/>
    </source>
</evidence>
<dbReference type="Proteomes" id="UP001168363">
    <property type="component" value="Unassembled WGS sequence"/>
</dbReference>
<evidence type="ECO:0000313" key="3">
    <source>
        <dbReference type="Proteomes" id="UP001168363"/>
    </source>
</evidence>
<feature type="region of interest" description="Disordered" evidence="1">
    <location>
        <begin position="34"/>
        <end position="53"/>
    </location>
</feature>
<accession>A0ABT8TUP7</accession>
<name>A0ABT8TUP7_9ACTN</name>
<gene>
    <name evidence="2" type="ORF">QWJ41_14155</name>
</gene>
<reference evidence="2" key="1">
    <citation type="submission" date="2023-06" db="EMBL/GenBank/DDBJ databases">
        <title>Genome sequence of Nocardioides sp. SOB44.</title>
        <authorList>
            <person name="Zhang G."/>
        </authorList>
    </citation>
    <scope>NUCLEOTIDE SEQUENCE</scope>
    <source>
        <strain evidence="2">SOB44</strain>
    </source>
</reference>
<comment type="caution">
    <text evidence="2">The sequence shown here is derived from an EMBL/GenBank/DDBJ whole genome shotgun (WGS) entry which is preliminary data.</text>
</comment>
<proteinExistence type="predicted"/>